<dbReference type="KEGG" id="kvl:KVU_1601"/>
<dbReference type="EMBL" id="CP002018">
    <property type="protein sequence ID" value="AEM41440.1"/>
    <property type="molecule type" value="Genomic_DNA"/>
</dbReference>
<evidence type="ECO:0000313" key="1">
    <source>
        <dbReference type="EMBL" id="AEM41440.1"/>
    </source>
</evidence>
<evidence type="ECO:0000313" key="2">
    <source>
        <dbReference type="Proteomes" id="UP000000692"/>
    </source>
</evidence>
<name>F9YA29_KETVW</name>
<dbReference type="Gene3D" id="1.10.3210.10">
    <property type="entry name" value="Hypothetical protein af1432"/>
    <property type="match status" value="1"/>
</dbReference>
<dbReference type="AlphaFoldDB" id="F9YA29"/>
<dbReference type="eggNOG" id="COG1896">
    <property type="taxonomic scope" value="Bacteria"/>
</dbReference>
<dbReference type="SUPFAM" id="SSF109604">
    <property type="entry name" value="HD-domain/PDEase-like"/>
    <property type="match status" value="1"/>
</dbReference>
<dbReference type="OrthoDB" id="7876716at2"/>
<sequence length="140" mass="15303">MAHIRETLAEHHARVAQIILALHPSPSAALLDAALHHDAGEPRVGDVPWPAKRDNPALAQAIDEVERAARERLGIHINLSTIDKAYLKLSDRLAGYMHVQHTAPHLLAQRDWLEDRLAIELQAAQLGVAPAVSRLIEGAS</sequence>
<protein>
    <recommendedName>
        <fullName evidence="3">Metal dependent phosphohydrolase</fullName>
    </recommendedName>
</protein>
<dbReference type="PATRIC" id="fig|759362.5.peg.1648"/>
<reference evidence="1 2" key="1">
    <citation type="journal article" date="2011" name="J. Bacteriol.">
        <title>Complete genome sequence of the industrial strain Ketogulonicigenium vulgare WSH-001.</title>
        <authorList>
            <person name="Liu L."/>
            <person name="Li Y."/>
            <person name="Zhang J."/>
            <person name="Zhou Z."/>
            <person name="Liu J."/>
            <person name="Li X."/>
            <person name="Zhou J."/>
            <person name="Du G."/>
            <person name="Wang L."/>
            <person name="Chen J."/>
        </authorList>
    </citation>
    <scope>NUCLEOTIDE SEQUENCE [LARGE SCALE GENOMIC DNA]</scope>
    <source>
        <strain evidence="1 2">WSH-001</strain>
    </source>
</reference>
<dbReference type="HOGENOM" id="CLU_132046_0_0_5"/>
<keyword evidence="2" id="KW-1185">Reference proteome</keyword>
<organism evidence="1 2">
    <name type="scientific">Ketogulonicigenium vulgare (strain WSH-001)</name>
    <dbReference type="NCBI Taxonomy" id="759362"/>
    <lineage>
        <taxon>Bacteria</taxon>
        <taxon>Pseudomonadati</taxon>
        <taxon>Pseudomonadota</taxon>
        <taxon>Alphaproteobacteria</taxon>
        <taxon>Rhodobacterales</taxon>
        <taxon>Roseobacteraceae</taxon>
        <taxon>Ketogulonicigenium</taxon>
    </lineage>
</organism>
<gene>
    <name evidence="1" type="ordered locus">KVU_1601</name>
</gene>
<dbReference type="Proteomes" id="UP000000692">
    <property type="component" value="Chromosome"/>
</dbReference>
<proteinExistence type="predicted"/>
<accession>F9YA29</accession>
<dbReference type="Pfam" id="PF12917">
    <property type="entry name" value="YfbR-like"/>
    <property type="match status" value="1"/>
</dbReference>
<evidence type="ECO:0008006" key="3">
    <source>
        <dbReference type="Google" id="ProtNLM"/>
    </source>
</evidence>